<evidence type="ECO:0000313" key="2">
    <source>
        <dbReference type="EMBL" id="KAH9378849.1"/>
    </source>
</evidence>
<feature type="compositionally biased region" description="Polar residues" evidence="1">
    <location>
        <begin position="14"/>
        <end position="28"/>
    </location>
</feature>
<protein>
    <submittedName>
        <fullName evidence="2">Uncharacterized protein</fullName>
    </submittedName>
</protein>
<evidence type="ECO:0000256" key="1">
    <source>
        <dbReference type="SAM" id="MobiDB-lite"/>
    </source>
</evidence>
<dbReference type="EMBL" id="JABSTR010000009">
    <property type="protein sequence ID" value="KAH9378849.1"/>
    <property type="molecule type" value="Genomic_DNA"/>
</dbReference>
<evidence type="ECO:0000313" key="3">
    <source>
        <dbReference type="Proteomes" id="UP000821853"/>
    </source>
</evidence>
<dbReference type="VEuPathDB" id="VectorBase:HLOH_059964"/>
<keyword evidence="3" id="KW-1185">Reference proteome</keyword>
<dbReference type="AlphaFoldDB" id="A0A9J6GVE4"/>
<gene>
    <name evidence="2" type="ORF">HPB48_004439</name>
</gene>
<proteinExistence type="predicted"/>
<organism evidence="2 3">
    <name type="scientific">Haemaphysalis longicornis</name>
    <name type="common">Bush tick</name>
    <dbReference type="NCBI Taxonomy" id="44386"/>
    <lineage>
        <taxon>Eukaryota</taxon>
        <taxon>Metazoa</taxon>
        <taxon>Ecdysozoa</taxon>
        <taxon>Arthropoda</taxon>
        <taxon>Chelicerata</taxon>
        <taxon>Arachnida</taxon>
        <taxon>Acari</taxon>
        <taxon>Parasitiformes</taxon>
        <taxon>Ixodida</taxon>
        <taxon>Ixodoidea</taxon>
        <taxon>Ixodidae</taxon>
        <taxon>Haemaphysalinae</taxon>
        <taxon>Haemaphysalis</taxon>
    </lineage>
</organism>
<reference evidence="2 3" key="1">
    <citation type="journal article" date="2020" name="Cell">
        <title>Large-Scale Comparative Analyses of Tick Genomes Elucidate Their Genetic Diversity and Vector Capacities.</title>
        <authorList>
            <consortium name="Tick Genome and Microbiome Consortium (TIGMIC)"/>
            <person name="Jia N."/>
            <person name="Wang J."/>
            <person name="Shi W."/>
            <person name="Du L."/>
            <person name="Sun Y."/>
            <person name="Zhan W."/>
            <person name="Jiang J.F."/>
            <person name="Wang Q."/>
            <person name="Zhang B."/>
            <person name="Ji P."/>
            <person name="Bell-Sakyi L."/>
            <person name="Cui X.M."/>
            <person name="Yuan T.T."/>
            <person name="Jiang B.G."/>
            <person name="Yang W.F."/>
            <person name="Lam T.T."/>
            <person name="Chang Q.C."/>
            <person name="Ding S.J."/>
            <person name="Wang X.J."/>
            <person name="Zhu J.G."/>
            <person name="Ruan X.D."/>
            <person name="Zhao L."/>
            <person name="Wei J.T."/>
            <person name="Ye R.Z."/>
            <person name="Que T.C."/>
            <person name="Du C.H."/>
            <person name="Zhou Y.H."/>
            <person name="Cheng J.X."/>
            <person name="Dai P.F."/>
            <person name="Guo W.B."/>
            <person name="Han X.H."/>
            <person name="Huang E.J."/>
            <person name="Li L.F."/>
            <person name="Wei W."/>
            <person name="Gao Y.C."/>
            <person name="Liu J.Z."/>
            <person name="Shao H.Z."/>
            <person name="Wang X."/>
            <person name="Wang C.C."/>
            <person name="Yang T.C."/>
            <person name="Huo Q.B."/>
            <person name="Li W."/>
            <person name="Chen H.Y."/>
            <person name="Chen S.E."/>
            <person name="Zhou L.G."/>
            <person name="Ni X.B."/>
            <person name="Tian J.H."/>
            <person name="Sheng Y."/>
            <person name="Liu T."/>
            <person name="Pan Y.S."/>
            <person name="Xia L.Y."/>
            <person name="Li J."/>
            <person name="Zhao F."/>
            <person name="Cao W.C."/>
        </authorList>
    </citation>
    <scope>NUCLEOTIDE SEQUENCE [LARGE SCALE GENOMIC DNA]</scope>
    <source>
        <strain evidence="2">HaeL-2018</strain>
    </source>
</reference>
<dbReference type="Proteomes" id="UP000821853">
    <property type="component" value="Unassembled WGS sequence"/>
</dbReference>
<feature type="region of interest" description="Disordered" evidence="1">
    <location>
        <begin position="1"/>
        <end position="39"/>
    </location>
</feature>
<accession>A0A9J6GVE4</accession>
<name>A0A9J6GVE4_HAELO</name>
<sequence length="254" mass="27833">MTNITVKVDGPTDLTHSPLRSRSPTGFTARSLPATDEEKDAVRGTRSVCALERDEGLSACLGLEKIRRLGTGSDAPATTQSSWALSGWGHSAYAQARFHPWLPRAPRHRPPTLRTVATWTVVEADRSVGWVSRLPWELQPRPERGDPAADIPEPFQGRLLSDRHPQEPPSIYTAEELRRLCPYCRVPQIHVPTHLAGALHRDCMTAAIAAASASAGPRTEDSVAAAFALLLHHRPDLLRDPLPADHVIDMPDES</sequence>
<comment type="caution">
    <text evidence="2">The sequence shown here is derived from an EMBL/GenBank/DDBJ whole genome shotgun (WGS) entry which is preliminary data.</text>
</comment>
<dbReference type="OrthoDB" id="6526234at2759"/>